<name>A0A423KHI0_9PSED</name>
<dbReference type="RefSeq" id="WP_123407445.1">
    <property type="nucleotide sequence ID" value="NZ_MOBP01000011.1"/>
</dbReference>
<dbReference type="InterPro" id="IPR046673">
    <property type="entry name" value="ToxA_N"/>
</dbReference>
<evidence type="ECO:0000313" key="2">
    <source>
        <dbReference type="EMBL" id="RON52536.1"/>
    </source>
</evidence>
<evidence type="ECO:0000259" key="1">
    <source>
        <dbReference type="Pfam" id="PF20178"/>
    </source>
</evidence>
<reference evidence="2 3" key="1">
    <citation type="submission" date="2016-10" db="EMBL/GenBank/DDBJ databases">
        <title>Comparative genome analysis of multiple Pseudomonas spp. focuses on biocontrol and plant growth promoting traits.</title>
        <authorList>
            <person name="Tao X.-Y."/>
            <person name="Taylor C.G."/>
        </authorList>
    </citation>
    <scope>NUCLEOTIDE SEQUENCE [LARGE SCALE GENOMIC DNA]</scope>
    <source>
        <strain evidence="2 3">39A2</strain>
    </source>
</reference>
<organism evidence="2 3">
    <name type="scientific">Pseudomonas frederiksbergensis</name>
    <dbReference type="NCBI Taxonomy" id="104087"/>
    <lineage>
        <taxon>Bacteria</taxon>
        <taxon>Pseudomonadati</taxon>
        <taxon>Pseudomonadota</taxon>
        <taxon>Gammaproteobacteria</taxon>
        <taxon>Pseudomonadales</taxon>
        <taxon>Pseudomonadaceae</taxon>
        <taxon>Pseudomonas</taxon>
    </lineage>
</organism>
<comment type="caution">
    <text evidence="2">The sequence shown here is derived from an EMBL/GenBank/DDBJ whole genome shotgun (WGS) entry which is preliminary data.</text>
</comment>
<protein>
    <recommendedName>
        <fullName evidence="1">Dermonecrotic toxin N-terminal domain-containing protein</fullName>
    </recommendedName>
</protein>
<dbReference type="OrthoDB" id="7032306at2"/>
<accession>A0A423KHI0</accession>
<dbReference type="GO" id="GO:0008237">
    <property type="term" value="F:metallopeptidase activity"/>
    <property type="evidence" value="ECO:0007669"/>
    <property type="project" value="InterPro"/>
</dbReference>
<feature type="domain" description="Dermonecrotic toxin N-terminal" evidence="1">
    <location>
        <begin position="817"/>
        <end position="1042"/>
    </location>
</feature>
<dbReference type="InterPro" id="IPR024079">
    <property type="entry name" value="MetalloPept_cat_dom_sf"/>
</dbReference>
<proteinExistence type="predicted"/>
<dbReference type="Proteomes" id="UP000283627">
    <property type="component" value="Unassembled WGS sequence"/>
</dbReference>
<dbReference type="EMBL" id="MOBP01000011">
    <property type="protein sequence ID" value="RON52536.1"/>
    <property type="molecule type" value="Genomic_DNA"/>
</dbReference>
<dbReference type="Gene3D" id="3.40.390.10">
    <property type="entry name" value="Collagenase (Catalytic Domain)"/>
    <property type="match status" value="1"/>
</dbReference>
<gene>
    <name evidence="2" type="ORF">BK665_15915</name>
</gene>
<dbReference type="Pfam" id="PF20178">
    <property type="entry name" value="ToxA_N"/>
    <property type="match status" value="1"/>
</dbReference>
<evidence type="ECO:0000313" key="3">
    <source>
        <dbReference type="Proteomes" id="UP000283627"/>
    </source>
</evidence>
<sequence>MTAPPLPYFFAEAELASNARQPGDREKALNFTLDDLKWLKAVYLATDVARVAHNPGMHVRQLLLTPDTGQAIPLAGAFSMSKPDNGEATLYTPWKGLIKYADITELKTSLEQWLTQPGGQRELLRYLSIEQRCTALAAKKLSVTTAVIDGAVFQAQETVIEANQQRNITAMLAELLKFPTLRAMLDEVLKTALAKSFPALDQRRTRLDSFACDADRHAPQRRLSSLTLSEVVLHYYLNNQWPDGDVRAFVHPTHGVSSESDNQAWEVALREVAQSLTSHLRSLLETFWNSPMGNSLARSAFFADSLRDTYCVDLLLKRQQGVLTATQYLHLMDVSLAGTDDSPASSAALQIDKVRVTAPLKHYVELASTLLIGTSATSAFLYTQSRGVETSGNLGQIKQTLLNMMKSEGHDDQLLHFLALDERGPFLSLEPRERTIEGAPISGPVFAQLMADIVAKQLQNLTYALSRFRESAGVLDPHALLDNALDVRGLLDKRLLAVEANGRWSTHADLRWSAQPATVRADSAKQQLALLATVNHSLQQDIEKHPAISTLVTTVAKAEEGVRASLEVLKPKFSHILSTALRSELKLHALSRTLGAGEQAIIQAVLDTPIRQQRAALNGFLPDVFALALSVDNVAQPLNLASCFALTERGGLDPDHSGKTILWTPAQGFEAFPSLAPMLAELKRRLVNDIERPGLLENLQRSERIPGRTYTLAPLQLIHEDFLQHLQKPHVRLDNTGVEQVLASNLPTKLRTDLLGLAALGAPRTGLQRATEIAQALITRQKIPAWLANASLEDQILHTELLAQYLNNAREDKDYLSGIRSLERTAHHELQKRLRADKHDIDPDNVQIQVSASATSAARTHLLPDFALIHLQDLASLSFKPASRTNTALPAAIDETYIKNLIRELKPGEHQRTELNNAFADTNADANTRKKRFSQQLPWQLLHHAHSEKLQERLSESGFDLIRQIIDMPDAIARDAVAGTNAIIRPLELLGTAKEAAIKVPGVYLIGPKKDTTGPQILLAPYSPEHGVKEYENEGALLSELKTAGALQRWVLNSLMPSDQARLKSRLSATSTGASLASNPVKGSLFKQLFNDNALLLGRLLGCQSDNDRHSEWATIQRVLSEDLDQAFSFVSGKLAYPIIVWRSYRDIKDSAEDLQQHKWGPAVKAFIRGMAQLAMLRSSMENPEPAPGSTTPWPGIDITAPGRTQLQRHESTDVDLGTLTLDHTLGLYAHATTRQHYAPIEGKVYPVHKRGSRWIIRSHNMDGPFARQDSSKKWVQDVDPNAPRYSLLRRWKTWDTVNQGMNVQASGMAEIRQLFPVRARLIDEGLDLATTYAWHSFRNLQLLKTAGIRVAPVHQLIRDFLDVPAVLPEHVTMIEKVVEEIFGALLDPTLRREKSSRFVIGAVKDDPENTLAFAIPADKRNKIYLTERFFLPKFDHYRNYMTDASFPISTHARAATLIHELSHIVCKTEDIAYLDALRPFPDLIETSNLRAIALKDALTGVQNKALSTKTPDAELFAIYNDEDRVWENFGETAFEYSDRALAHVLKLTGKDTLVEARSTFKTDATVRLAVQLGNADSVSWLITHLGRQLYSQTP</sequence>